<proteinExistence type="predicted"/>
<dbReference type="RefSeq" id="WP_035368401.1">
    <property type="nucleotide sequence ID" value="NZ_LR215050.1"/>
</dbReference>
<evidence type="ECO:0000313" key="3">
    <source>
        <dbReference type="Proteomes" id="UP000290909"/>
    </source>
</evidence>
<dbReference type="STRING" id="1408416.GCA_000702765_00243"/>
<organism evidence="2 3">
    <name type="scientific">Acholeplasma hippikon</name>
    <dbReference type="NCBI Taxonomy" id="264636"/>
    <lineage>
        <taxon>Bacteria</taxon>
        <taxon>Bacillati</taxon>
        <taxon>Mycoplasmatota</taxon>
        <taxon>Mollicutes</taxon>
        <taxon>Acholeplasmatales</taxon>
        <taxon>Acholeplasmataceae</taxon>
        <taxon>Acholeplasma</taxon>
    </lineage>
</organism>
<gene>
    <name evidence="2" type="ORF">NCTC10172_00804</name>
</gene>
<accession>A0A449BJY1</accession>
<evidence type="ECO:0000313" key="2">
    <source>
        <dbReference type="EMBL" id="VEU82781.1"/>
    </source>
</evidence>
<sequence>MKKRSNSGLNIRQIMSVFALVLGILPLALAGLKVVSYNVLITTVEVSGFDAAFGNDNLDPNFGVMLAYLLPLAGGILALLSNVMGKGNRLFNILSLAAFVVSAIMLFMIPQFMAWNIGDSLTFEPKMLNGVIFAAIPTILGGLTQVFLLATND</sequence>
<dbReference type="EMBL" id="LR215050">
    <property type="protein sequence ID" value="VEU82781.1"/>
    <property type="molecule type" value="Genomic_DNA"/>
</dbReference>
<protein>
    <submittedName>
        <fullName evidence="2">Uncharacterized protein</fullName>
    </submittedName>
</protein>
<keyword evidence="1" id="KW-1133">Transmembrane helix</keyword>
<dbReference type="KEGG" id="ahk:NCTC10172_00804"/>
<reference evidence="2 3" key="1">
    <citation type="submission" date="2019-01" db="EMBL/GenBank/DDBJ databases">
        <authorList>
            <consortium name="Pathogen Informatics"/>
        </authorList>
    </citation>
    <scope>NUCLEOTIDE SEQUENCE [LARGE SCALE GENOMIC DNA]</scope>
    <source>
        <strain evidence="2 3">NCTC10172</strain>
    </source>
</reference>
<feature type="transmembrane region" description="Helical" evidence="1">
    <location>
        <begin position="62"/>
        <end position="81"/>
    </location>
</feature>
<keyword evidence="1" id="KW-0812">Transmembrane</keyword>
<feature type="transmembrane region" description="Helical" evidence="1">
    <location>
        <begin position="93"/>
        <end position="115"/>
    </location>
</feature>
<keyword evidence="1" id="KW-0472">Membrane</keyword>
<keyword evidence="3" id="KW-1185">Reference proteome</keyword>
<dbReference type="AlphaFoldDB" id="A0A449BJY1"/>
<evidence type="ECO:0000256" key="1">
    <source>
        <dbReference type="SAM" id="Phobius"/>
    </source>
</evidence>
<name>A0A449BJY1_9MOLU</name>
<dbReference type="Proteomes" id="UP000290909">
    <property type="component" value="Chromosome"/>
</dbReference>
<feature type="transmembrane region" description="Helical" evidence="1">
    <location>
        <begin position="127"/>
        <end position="150"/>
    </location>
</feature>